<evidence type="ECO:0000313" key="1">
    <source>
        <dbReference type="Proteomes" id="UP000492821"/>
    </source>
</evidence>
<reference evidence="1" key="1">
    <citation type="journal article" date="2013" name="Genetics">
        <title>The draft genome and transcriptome of Panagrellus redivivus are shaped by the harsh demands of a free-living lifestyle.</title>
        <authorList>
            <person name="Srinivasan J."/>
            <person name="Dillman A.R."/>
            <person name="Macchietto M.G."/>
            <person name="Heikkinen L."/>
            <person name="Lakso M."/>
            <person name="Fracchia K.M."/>
            <person name="Antoshechkin I."/>
            <person name="Mortazavi A."/>
            <person name="Wong G."/>
            <person name="Sternberg P.W."/>
        </authorList>
    </citation>
    <scope>NUCLEOTIDE SEQUENCE [LARGE SCALE GENOMIC DNA]</scope>
    <source>
        <strain evidence="1">MT8872</strain>
    </source>
</reference>
<protein>
    <submittedName>
        <fullName evidence="2">Cystatin domain-containing protein</fullName>
    </submittedName>
</protein>
<organism evidence="1 2">
    <name type="scientific">Panagrellus redivivus</name>
    <name type="common">Microworm</name>
    <dbReference type="NCBI Taxonomy" id="6233"/>
    <lineage>
        <taxon>Eukaryota</taxon>
        <taxon>Metazoa</taxon>
        <taxon>Ecdysozoa</taxon>
        <taxon>Nematoda</taxon>
        <taxon>Chromadorea</taxon>
        <taxon>Rhabditida</taxon>
        <taxon>Tylenchina</taxon>
        <taxon>Panagrolaimomorpha</taxon>
        <taxon>Panagrolaimoidea</taxon>
        <taxon>Panagrolaimidae</taxon>
        <taxon>Panagrellus</taxon>
    </lineage>
</organism>
<reference evidence="2" key="2">
    <citation type="submission" date="2020-10" db="UniProtKB">
        <authorList>
            <consortium name="WormBaseParasite"/>
        </authorList>
    </citation>
    <scope>IDENTIFICATION</scope>
</reference>
<keyword evidence="1" id="KW-1185">Reference proteome</keyword>
<proteinExistence type="predicted"/>
<evidence type="ECO:0000313" key="2">
    <source>
        <dbReference type="WBParaSite" id="Pan_g17700.t1"/>
    </source>
</evidence>
<sequence>MKPYSIIVGVAIYSLKAKLSGRPSSTDEIHESTFSDKAIAFIVGVTAYSWDVKKQASDGYTVSASKPMDAYCRTIDESSS</sequence>
<name>A0A7E4V7X8_PANRE</name>
<dbReference type="Proteomes" id="UP000492821">
    <property type="component" value="Unassembled WGS sequence"/>
</dbReference>
<dbReference type="AlphaFoldDB" id="A0A7E4V7X8"/>
<dbReference type="WBParaSite" id="Pan_g17700.t1">
    <property type="protein sequence ID" value="Pan_g17700.t1"/>
    <property type="gene ID" value="Pan_g17700"/>
</dbReference>
<accession>A0A7E4V7X8</accession>